<organism evidence="3 4">
    <name type="scientific">Derxia gummosa DSM 723</name>
    <dbReference type="NCBI Taxonomy" id="1121388"/>
    <lineage>
        <taxon>Bacteria</taxon>
        <taxon>Pseudomonadati</taxon>
        <taxon>Pseudomonadota</taxon>
        <taxon>Betaproteobacteria</taxon>
        <taxon>Burkholderiales</taxon>
        <taxon>Alcaligenaceae</taxon>
        <taxon>Derxia</taxon>
    </lineage>
</organism>
<dbReference type="InterPro" id="IPR052698">
    <property type="entry name" value="MoCofactor_Util/Proc"/>
</dbReference>
<dbReference type="Pfam" id="PF13478">
    <property type="entry name" value="XdhC_C"/>
    <property type="match status" value="1"/>
</dbReference>
<evidence type="ECO:0000259" key="2">
    <source>
        <dbReference type="Pfam" id="PF13478"/>
    </source>
</evidence>
<accession>A0A8B6X7A1</accession>
<evidence type="ECO:0000313" key="4">
    <source>
        <dbReference type="RefSeq" id="WP_028312586.1"/>
    </source>
</evidence>
<reference evidence="4" key="1">
    <citation type="journal article" date="1999" name="J. Bacteriol.">
        <title>Role of XDHC in Molybdenum cofactor insertion into xanthine dehydrogenase of Rhodobacter capsulatus.</title>
        <authorList>
            <person name="Leimkuhler S."/>
            <person name="Klipp W."/>
        </authorList>
    </citation>
    <scope>NUCLEOTIDE SEQUENCE</scope>
</reference>
<name>A0A8B6X7A1_9BURK</name>
<evidence type="ECO:0000259" key="1">
    <source>
        <dbReference type="Pfam" id="PF02625"/>
    </source>
</evidence>
<keyword evidence="3" id="KW-1185">Reference proteome</keyword>
<dbReference type="AlphaFoldDB" id="A0A8B6X7A1"/>
<dbReference type="InterPro" id="IPR027051">
    <property type="entry name" value="XdhC_Rossmann_dom"/>
</dbReference>
<protein>
    <submittedName>
        <fullName evidence="4">XdhC family protein</fullName>
    </submittedName>
</protein>
<dbReference type="PANTHER" id="PTHR30388">
    <property type="entry name" value="ALDEHYDE OXIDOREDUCTASE MOLYBDENUM COFACTOR ASSEMBLY PROTEIN"/>
    <property type="match status" value="1"/>
</dbReference>
<reference evidence="4" key="3">
    <citation type="submission" date="2025-08" db="UniProtKB">
        <authorList>
            <consortium name="RefSeq"/>
        </authorList>
    </citation>
    <scope>IDENTIFICATION</scope>
</reference>
<dbReference type="RefSeq" id="WP_028312586.1">
    <property type="nucleotide sequence ID" value="NZ_KI519499.1"/>
</dbReference>
<dbReference type="OrthoDB" id="9815497at2"/>
<feature type="domain" description="XdhC- CoxI" evidence="1">
    <location>
        <begin position="15"/>
        <end position="69"/>
    </location>
</feature>
<reference evidence="4" key="2">
    <citation type="journal article" date="2019" name="Methods Mol. Biol.">
        <title>55 Years of the Rossmann Fold.</title>
        <authorList>
            <person name="Shin W.H."/>
            <person name="Kihara D."/>
        </authorList>
    </citation>
    <scope>NUCLEOTIDE SEQUENCE</scope>
</reference>
<sequence length="369" mass="38266">MEAADLDVLAAALHWLDAGHAGVLVTVVRTWGSSPRPPGALMAIRADGVVTGSVSGGCIEDELIARVRDDGLAALCPAGLPAVATYGVSAEEAQRFGLPCGGTLQLVLEPLGERSRLAELIALLRERRATRRELDLSTGAVSLRTAALPGDDADTAGLHDAATALPDALAFDGRSLAHTLGPRLRLIVIGAGQLSRYLCTVATGLGFDITVCDPREEYRADWQVPGVTLSFDMPDDVVIAARPDERTAVVALTHDPKLDDLALIDALRSPAFYVGALGSRANNARRRERLATHFGLTDAELARLRGPAGLYIGSRTPPEIALSILAEIVAVKNGVPLAPQLAVGPAKSAREADGAAANEPGVGAGCGIG</sequence>
<evidence type="ECO:0000313" key="3">
    <source>
        <dbReference type="Proteomes" id="UP000675920"/>
    </source>
</evidence>
<dbReference type="Proteomes" id="UP000675920">
    <property type="component" value="Unplaced"/>
</dbReference>
<feature type="domain" description="XdhC Rossmann" evidence="2">
    <location>
        <begin position="186"/>
        <end position="328"/>
    </location>
</feature>
<dbReference type="PANTHER" id="PTHR30388:SF4">
    <property type="entry name" value="MOLYBDENUM COFACTOR INSERTION CHAPERONE PAOD"/>
    <property type="match status" value="1"/>
</dbReference>
<proteinExistence type="predicted"/>
<dbReference type="Pfam" id="PF02625">
    <property type="entry name" value="XdhC_CoxI"/>
    <property type="match status" value="1"/>
</dbReference>
<dbReference type="Gene3D" id="3.40.50.720">
    <property type="entry name" value="NAD(P)-binding Rossmann-like Domain"/>
    <property type="match status" value="1"/>
</dbReference>
<dbReference type="InterPro" id="IPR003777">
    <property type="entry name" value="XdhC_CoxI"/>
</dbReference>